<organism evidence="1">
    <name type="scientific">Lotus japonicus</name>
    <name type="common">Lotus corniculatus var. japonicus</name>
    <dbReference type="NCBI Taxonomy" id="34305"/>
    <lineage>
        <taxon>Eukaryota</taxon>
        <taxon>Viridiplantae</taxon>
        <taxon>Streptophyta</taxon>
        <taxon>Embryophyta</taxon>
        <taxon>Tracheophyta</taxon>
        <taxon>Spermatophyta</taxon>
        <taxon>Magnoliopsida</taxon>
        <taxon>eudicotyledons</taxon>
        <taxon>Gunneridae</taxon>
        <taxon>Pentapetalae</taxon>
        <taxon>rosids</taxon>
        <taxon>fabids</taxon>
        <taxon>Fabales</taxon>
        <taxon>Fabaceae</taxon>
        <taxon>Papilionoideae</taxon>
        <taxon>50 kb inversion clade</taxon>
        <taxon>NPAAA clade</taxon>
        <taxon>Hologalegina</taxon>
        <taxon>robinioid clade</taxon>
        <taxon>Loteae</taxon>
        <taxon>Lotus</taxon>
    </lineage>
</organism>
<protein>
    <submittedName>
        <fullName evidence="1">Uncharacterized protein</fullName>
    </submittedName>
</protein>
<dbReference type="EMBL" id="BT140814">
    <property type="protein sequence ID" value="AFK40609.1"/>
    <property type="molecule type" value="mRNA"/>
</dbReference>
<evidence type="ECO:0000313" key="1">
    <source>
        <dbReference type="EMBL" id="AFK40609.1"/>
    </source>
</evidence>
<name>I3SK17_LOTJA</name>
<dbReference type="AlphaFoldDB" id="I3SK17"/>
<sequence length="59" mass="6708">MSKTLQNIGHTSGASFLSTERTAISRSKMWRTFKFIIISSPKYNCIRSITPLMHNALCM</sequence>
<reference evidence="1" key="1">
    <citation type="submission" date="2012-05" db="EMBL/GenBank/DDBJ databases">
        <authorList>
            <person name="Krishnakumar V."/>
            <person name="Cheung F."/>
            <person name="Xiao Y."/>
            <person name="Chan A."/>
            <person name="Moskal W.A."/>
            <person name="Town C.D."/>
        </authorList>
    </citation>
    <scope>NUCLEOTIDE SEQUENCE</scope>
</reference>
<proteinExistence type="evidence at transcript level"/>
<accession>I3SK17</accession>